<dbReference type="InterPro" id="IPR021927">
    <property type="entry name" value="DUF3540"/>
</dbReference>
<dbReference type="RefSeq" id="WP_246910944.1">
    <property type="nucleotide sequence ID" value="NZ_JALJRB010000017.1"/>
</dbReference>
<comment type="caution">
    <text evidence="1">The sequence shown here is derived from an EMBL/GenBank/DDBJ whole genome shotgun (WGS) entry which is preliminary data.</text>
</comment>
<dbReference type="AlphaFoldDB" id="A0AA41R5E8"/>
<keyword evidence="2" id="KW-1185">Reference proteome</keyword>
<reference evidence="1" key="1">
    <citation type="submission" date="2022-04" db="EMBL/GenBank/DDBJ databases">
        <title>Desulfatitalea alkaliphila sp. nov., a novel anaerobic sulfate-reducing bacterium isolated from terrestrial mud volcano, Taman Peninsula, Russia.</title>
        <authorList>
            <person name="Khomyakova M.A."/>
            <person name="Merkel A.Y."/>
            <person name="Slobodkin A.I."/>
        </authorList>
    </citation>
    <scope>NUCLEOTIDE SEQUENCE</scope>
    <source>
        <strain evidence="1">M08but</strain>
    </source>
</reference>
<dbReference type="Proteomes" id="UP001165427">
    <property type="component" value="Unassembled WGS sequence"/>
</dbReference>
<evidence type="ECO:0000313" key="2">
    <source>
        <dbReference type="Proteomes" id="UP001165427"/>
    </source>
</evidence>
<name>A0AA41R5E8_9BACT</name>
<evidence type="ECO:0000313" key="1">
    <source>
        <dbReference type="EMBL" id="MCJ8501783.1"/>
    </source>
</evidence>
<sequence length="216" mass="24083">MNHSARQTFSPEMVQEEARVLLADGRQCRLRSASGVYDARRAVSCLLAPRAGDRVLAALDAQGNAWVLAILERETTDAQQIALEGDVQLKVDGGRLSILARDGLEVETARDIRTLSGTLDVRSIQAAVHLQEGELQAGRLSGRVGALHWIANTVNSLVERMTQRVKRLYRTVDEFEQAKIGRMDYRIDKLLSFRSRYTVMTAKEDVKVDGERIHIG</sequence>
<dbReference type="EMBL" id="JALJRB010000017">
    <property type="protein sequence ID" value="MCJ8501783.1"/>
    <property type="molecule type" value="Genomic_DNA"/>
</dbReference>
<gene>
    <name evidence="1" type="ORF">MRX98_14465</name>
</gene>
<accession>A0AA41R5E8</accession>
<dbReference type="Pfam" id="PF12059">
    <property type="entry name" value="DUF3540"/>
    <property type="match status" value="1"/>
</dbReference>
<organism evidence="1 2">
    <name type="scientific">Desulfatitalea alkaliphila</name>
    <dbReference type="NCBI Taxonomy" id="2929485"/>
    <lineage>
        <taxon>Bacteria</taxon>
        <taxon>Pseudomonadati</taxon>
        <taxon>Thermodesulfobacteriota</taxon>
        <taxon>Desulfobacteria</taxon>
        <taxon>Desulfobacterales</taxon>
        <taxon>Desulfosarcinaceae</taxon>
        <taxon>Desulfatitalea</taxon>
    </lineage>
</organism>
<proteinExistence type="predicted"/>
<protein>
    <submittedName>
        <fullName evidence="1">DUF3540 domain-containing protein</fullName>
    </submittedName>
</protein>